<dbReference type="InterPro" id="IPR003439">
    <property type="entry name" value="ABC_transporter-like_ATP-bd"/>
</dbReference>
<dbReference type="OrthoDB" id="9802264at2"/>
<dbReference type="RefSeq" id="WP_075445733.1">
    <property type="nucleotide sequence ID" value="NZ_FOQK01000035.1"/>
</dbReference>
<dbReference type="SUPFAM" id="SSF52540">
    <property type="entry name" value="P-loop containing nucleoside triphosphate hydrolases"/>
    <property type="match status" value="1"/>
</dbReference>
<evidence type="ECO:0000256" key="2">
    <source>
        <dbReference type="ARBA" id="ARBA00022741"/>
    </source>
</evidence>
<dbReference type="PROSITE" id="PS00211">
    <property type="entry name" value="ABC_TRANSPORTER_1"/>
    <property type="match status" value="1"/>
</dbReference>
<dbReference type="Proteomes" id="UP000183639">
    <property type="component" value="Unassembled WGS sequence"/>
</dbReference>
<keyword evidence="3 5" id="KW-0067">ATP-binding</keyword>
<keyword evidence="1" id="KW-0813">Transport</keyword>
<dbReference type="InterPro" id="IPR003593">
    <property type="entry name" value="AAA+_ATPase"/>
</dbReference>
<evidence type="ECO:0000256" key="3">
    <source>
        <dbReference type="ARBA" id="ARBA00022840"/>
    </source>
</evidence>
<dbReference type="CDD" id="cd03293">
    <property type="entry name" value="ABC_NrtD_SsuB_transporters"/>
    <property type="match status" value="1"/>
</dbReference>
<proteinExistence type="predicted"/>
<accession>A0A1I3HYD0</accession>
<gene>
    <name evidence="5" type="ORF">SAMN04487861_13523</name>
</gene>
<dbReference type="PANTHER" id="PTHR42788:SF13">
    <property type="entry name" value="ALIPHATIC SULFONATES IMPORT ATP-BINDING PROTEIN SSUB"/>
    <property type="match status" value="1"/>
</dbReference>
<evidence type="ECO:0000313" key="5">
    <source>
        <dbReference type="EMBL" id="SFI40623.1"/>
    </source>
</evidence>
<dbReference type="Gene3D" id="3.40.50.300">
    <property type="entry name" value="P-loop containing nucleotide triphosphate hydrolases"/>
    <property type="match status" value="1"/>
</dbReference>
<name>A0A1I3HYD0_SELRU</name>
<evidence type="ECO:0000256" key="1">
    <source>
        <dbReference type="ARBA" id="ARBA00022448"/>
    </source>
</evidence>
<evidence type="ECO:0000313" key="6">
    <source>
        <dbReference type="Proteomes" id="UP000183639"/>
    </source>
</evidence>
<dbReference type="GO" id="GO:0016887">
    <property type="term" value="F:ATP hydrolysis activity"/>
    <property type="evidence" value="ECO:0007669"/>
    <property type="project" value="InterPro"/>
</dbReference>
<dbReference type="GO" id="GO:0005524">
    <property type="term" value="F:ATP binding"/>
    <property type="evidence" value="ECO:0007669"/>
    <property type="project" value="UniProtKB-KW"/>
</dbReference>
<dbReference type="InterPro" id="IPR027417">
    <property type="entry name" value="P-loop_NTPase"/>
</dbReference>
<organism evidence="5 6">
    <name type="scientific">Selenomonas ruminantium</name>
    <dbReference type="NCBI Taxonomy" id="971"/>
    <lineage>
        <taxon>Bacteria</taxon>
        <taxon>Bacillati</taxon>
        <taxon>Bacillota</taxon>
        <taxon>Negativicutes</taxon>
        <taxon>Selenomonadales</taxon>
        <taxon>Selenomonadaceae</taxon>
        <taxon>Selenomonas</taxon>
    </lineage>
</organism>
<dbReference type="InterPro" id="IPR017871">
    <property type="entry name" value="ABC_transporter-like_CS"/>
</dbReference>
<dbReference type="PROSITE" id="PS50893">
    <property type="entry name" value="ABC_TRANSPORTER_2"/>
    <property type="match status" value="1"/>
</dbReference>
<dbReference type="AlphaFoldDB" id="A0A1I3HYD0"/>
<protein>
    <submittedName>
        <fullName evidence="5">NitT/TauT family transport system ATP-binding protein</fullName>
    </submittedName>
</protein>
<keyword evidence="2" id="KW-0547">Nucleotide-binding</keyword>
<sequence>MIEVEHLTVSYAADGSERFALHDVSLTVPQGTVCAVIGPSGCGKSTLLKVVAGLIHDYQGTVRLAGKAADPRAMRIGFMPQNYGLMPWQTVAENIMLGCRIKGEKTADLKERMAVLCERLGIAGLENRYPQELSGGQQQRVGLARAFLLRPDILLMDEPFSALDAITREEMQEVFLDLWQENHITTIFVTHYVEEALYLGQQIALMAAHPGTVQEVRQNELADSRKKRQTAEFFAAGQQLRDKIKAMEVRR</sequence>
<dbReference type="EMBL" id="FOQK01000035">
    <property type="protein sequence ID" value="SFI40623.1"/>
    <property type="molecule type" value="Genomic_DNA"/>
</dbReference>
<feature type="domain" description="ABC transporter" evidence="4">
    <location>
        <begin position="2"/>
        <end position="233"/>
    </location>
</feature>
<dbReference type="Pfam" id="PF00005">
    <property type="entry name" value="ABC_tran"/>
    <property type="match status" value="1"/>
</dbReference>
<evidence type="ECO:0000259" key="4">
    <source>
        <dbReference type="PROSITE" id="PS50893"/>
    </source>
</evidence>
<dbReference type="PANTHER" id="PTHR42788">
    <property type="entry name" value="TAURINE IMPORT ATP-BINDING PROTEIN-RELATED"/>
    <property type="match status" value="1"/>
</dbReference>
<dbReference type="InterPro" id="IPR050166">
    <property type="entry name" value="ABC_transporter_ATP-bind"/>
</dbReference>
<dbReference type="SMART" id="SM00382">
    <property type="entry name" value="AAA"/>
    <property type="match status" value="1"/>
</dbReference>
<reference evidence="5 6" key="1">
    <citation type="submission" date="2016-10" db="EMBL/GenBank/DDBJ databases">
        <authorList>
            <person name="de Groot N.N."/>
        </authorList>
    </citation>
    <scope>NUCLEOTIDE SEQUENCE [LARGE SCALE GENOMIC DNA]</scope>
    <source>
        <strain evidence="5 6">Z108</strain>
    </source>
</reference>